<dbReference type="EMBL" id="CQEM01000004">
    <property type="protein sequence ID" value="CNK84822.1"/>
    <property type="molecule type" value="Genomic_DNA"/>
</dbReference>
<evidence type="ECO:0000313" key="6">
    <source>
        <dbReference type="EMBL" id="CNK84822.1"/>
    </source>
</evidence>
<keyword evidence="2" id="KW-0328">Glycosyltransferase</keyword>
<dbReference type="GO" id="GO:0016757">
    <property type="term" value="F:glycosyltransferase activity"/>
    <property type="evidence" value="ECO:0007669"/>
    <property type="project" value="UniProtKB-KW"/>
</dbReference>
<organism evidence="6 7">
    <name type="scientific">Yersinia aleksiciae</name>
    <dbReference type="NCBI Taxonomy" id="263819"/>
    <lineage>
        <taxon>Bacteria</taxon>
        <taxon>Pseudomonadati</taxon>
        <taxon>Pseudomonadota</taxon>
        <taxon>Gammaproteobacteria</taxon>
        <taxon>Enterobacterales</taxon>
        <taxon>Yersiniaceae</taxon>
        <taxon>Yersinia</taxon>
    </lineage>
</organism>
<dbReference type="Pfam" id="PF18071">
    <property type="entry name" value="HMW1C_N"/>
    <property type="match status" value="1"/>
</dbReference>
<feature type="domain" description="HMW1C N-terminal" evidence="4">
    <location>
        <begin position="18"/>
        <end position="123"/>
    </location>
</feature>
<comment type="pathway">
    <text evidence="1">Protein modification; protein glycosylation.</text>
</comment>
<dbReference type="InterPro" id="IPR040542">
    <property type="entry name" value="HMW1_D2"/>
</dbReference>
<gene>
    <name evidence="6" type="primary">rcsC_2</name>
    <name evidence="6" type="ORF">ERS008460_01055</name>
</gene>
<evidence type="ECO:0000313" key="7">
    <source>
        <dbReference type="Proteomes" id="UP000040088"/>
    </source>
</evidence>
<keyword evidence="3" id="KW-0808">Transferase</keyword>
<evidence type="ECO:0000259" key="5">
    <source>
        <dbReference type="Pfam" id="PF18254"/>
    </source>
</evidence>
<dbReference type="PANTHER" id="PTHR44835">
    <property type="entry name" value="UDP-N-ACETYLGLUCOSAMINE--PEPTIDE N-ACETYLGLUCOSAMINYLTRANSFERASE SPINDLY-RELATED"/>
    <property type="match status" value="1"/>
</dbReference>
<dbReference type="PANTHER" id="PTHR44835:SF1">
    <property type="entry name" value="PROTEIN O-GLCNAC TRANSFERASE"/>
    <property type="match status" value="1"/>
</dbReference>
<feature type="domain" description="HMW1" evidence="5">
    <location>
        <begin position="160"/>
        <end position="242"/>
    </location>
</feature>
<dbReference type="AlphaFoldDB" id="A0A0T9TI85"/>
<protein>
    <submittedName>
        <fullName evidence="6">Putative accessory processing protein</fullName>
    </submittedName>
</protein>
<accession>A0A0T9TI85</accession>
<evidence type="ECO:0000256" key="2">
    <source>
        <dbReference type="ARBA" id="ARBA00022676"/>
    </source>
</evidence>
<evidence type="ECO:0000256" key="3">
    <source>
        <dbReference type="ARBA" id="ARBA00022679"/>
    </source>
</evidence>
<dbReference type="RefSeq" id="WP_050125590.1">
    <property type="nucleotide sequence ID" value="NZ_CQEM01000004.1"/>
</dbReference>
<dbReference type="Gene3D" id="3.40.50.2000">
    <property type="entry name" value="Glycogen Phosphorylase B"/>
    <property type="match status" value="1"/>
</dbReference>
<dbReference type="Gene3D" id="3.40.50.11380">
    <property type="match status" value="1"/>
</dbReference>
<dbReference type="Proteomes" id="UP000040088">
    <property type="component" value="Unassembled WGS sequence"/>
</dbReference>
<sequence length="629" mass="71198">MVERTVEMASVIERPALFSLPYFEFLVCTRRYEEAGRILLFMLEELDTHYGRWDVFSLNQQPRQQQEHYCNRLAAAIGNLFSDPGFLVSDVGFLQLINFHRWIALIFAASPFGHADHVITNLNQAGEGCAHPLRFERHNFLKFCLMYLPESGIPLQPELLWQFNPQVAAALFLALLSPRILPSAAGHAKREFLLDWLPEKLLTLESLEHLPERILHDVYMHCSYADRTEKHRIKRSINFHLRHGLLHDGLSDSDSPPPSRRKPLMLVILEWFNSGHSIYRTHSSTLRAARAQFSTHGVTVVEATDTITQQVFDEFTEVSRVGAVEEIVALAKQLQPDVIYFPSVGMFPLTVALTNLRLAPLQVMALGHPATTHSDYIDAVLVEEDYLGDITCFSEKVVPLPKDCLPYVPPVNISQPEPNQHFDGRPEIHIAVCASAMKINPRFLATCAEIAQQASIPVVFHFLVGFCWGISHRVMEQAVNHIVPQARVYEHLAYLDYLQVINQCDLFINPFPFGNTNGIVDTVRQGLPGVCLSGAEVHEHIDEGLFRRLGLAETLITHHVAEYIAVAVRLITDSEWRHHLRRQLLQVQPDNVLFTGKPEQFGLIVRGLLDERRTKEGGDKKAPSDELGA</sequence>
<evidence type="ECO:0000259" key="4">
    <source>
        <dbReference type="Pfam" id="PF18071"/>
    </source>
</evidence>
<evidence type="ECO:0000256" key="1">
    <source>
        <dbReference type="ARBA" id="ARBA00004922"/>
    </source>
</evidence>
<dbReference type="InterPro" id="IPR041109">
    <property type="entry name" value="HMW1C_N"/>
</dbReference>
<dbReference type="Pfam" id="PF18254">
    <property type="entry name" value="HMw1_D2"/>
    <property type="match status" value="1"/>
</dbReference>
<proteinExistence type="predicted"/>
<dbReference type="InterPro" id="IPR051939">
    <property type="entry name" value="Glycosyltr_41/O-GlcNAc_trsf"/>
</dbReference>
<name>A0A0T9TI85_YERAE</name>
<reference evidence="7" key="1">
    <citation type="submission" date="2015-03" db="EMBL/GenBank/DDBJ databases">
        <authorList>
            <consortium name="Pathogen Informatics"/>
        </authorList>
    </citation>
    <scope>NUCLEOTIDE SEQUENCE [LARGE SCALE GENOMIC DNA]</scope>
    <source>
        <strain evidence="7">IP27925</strain>
    </source>
</reference>